<gene>
    <name evidence="2" type="ORF">SAMN05421739_103417</name>
</gene>
<evidence type="ECO:0000313" key="3">
    <source>
        <dbReference type="Proteomes" id="UP000198724"/>
    </source>
</evidence>
<keyword evidence="1" id="KW-0732">Signal</keyword>
<dbReference type="AlphaFoldDB" id="A0A1I2U5T9"/>
<keyword evidence="3" id="KW-1185">Reference proteome</keyword>
<feature type="signal peptide" evidence="1">
    <location>
        <begin position="1"/>
        <end position="25"/>
    </location>
</feature>
<dbReference type="Proteomes" id="UP000198724">
    <property type="component" value="Unassembled WGS sequence"/>
</dbReference>
<dbReference type="PROSITE" id="PS51257">
    <property type="entry name" value="PROKAR_LIPOPROTEIN"/>
    <property type="match status" value="1"/>
</dbReference>
<sequence>MKKLFRPYLTIFLLGALFISTTSCSDDDDPEPIKEEENITSMTLTLEPVATDKGIQTATATFTAGSTPTLSLVPNTQYTATITFNDKIEDEIREEAVDHEFFFNAPEDVLVVQKVVPDDFDSNGRPVGLKTRMLSGNAGQTGTLKVTLKHQPGLKNADSDVTVGETDIEASFTVNIQ</sequence>
<feature type="chain" id="PRO_5011583648" description="Type 1 periplasmic binding fold superfamily protein" evidence="1">
    <location>
        <begin position="26"/>
        <end position="177"/>
    </location>
</feature>
<accession>A0A1I2U5T9</accession>
<dbReference type="OrthoDB" id="713689at2"/>
<organism evidence="2 3">
    <name type="scientific">Pontibacter chinhatensis</name>
    <dbReference type="NCBI Taxonomy" id="1436961"/>
    <lineage>
        <taxon>Bacteria</taxon>
        <taxon>Pseudomonadati</taxon>
        <taxon>Bacteroidota</taxon>
        <taxon>Cytophagia</taxon>
        <taxon>Cytophagales</taxon>
        <taxon>Hymenobacteraceae</taxon>
        <taxon>Pontibacter</taxon>
    </lineage>
</organism>
<evidence type="ECO:0000256" key="1">
    <source>
        <dbReference type="SAM" id="SignalP"/>
    </source>
</evidence>
<protein>
    <recommendedName>
        <fullName evidence="4">Type 1 periplasmic binding fold superfamily protein</fullName>
    </recommendedName>
</protein>
<reference evidence="3" key="1">
    <citation type="submission" date="2016-10" db="EMBL/GenBank/DDBJ databases">
        <authorList>
            <person name="Varghese N."/>
            <person name="Submissions S."/>
        </authorList>
    </citation>
    <scope>NUCLEOTIDE SEQUENCE [LARGE SCALE GENOMIC DNA]</scope>
    <source>
        <strain evidence="3">LP51</strain>
    </source>
</reference>
<evidence type="ECO:0000313" key="2">
    <source>
        <dbReference type="EMBL" id="SFG72535.1"/>
    </source>
</evidence>
<dbReference type="RefSeq" id="WP_092101152.1">
    <property type="nucleotide sequence ID" value="NZ_FOOT01000003.1"/>
</dbReference>
<evidence type="ECO:0008006" key="4">
    <source>
        <dbReference type="Google" id="ProtNLM"/>
    </source>
</evidence>
<dbReference type="EMBL" id="FOOT01000003">
    <property type="protein sequence ID" value="SFG72535.1"/>
    <property type="molecule type" value="Genomic_DNA"/>
</dbReference>
<dbReference type="STRING" id="1436961.SAMN05421739_103417"/>
<name>A0A1I2U5T9_9BACT</name>
<proteinExistence type="predicted"/>